<evidence type="ECO:0000259" key="4">
    <source>
        <dbReference type="SMART" id="SM00796"/>
    </source>
</evidence>
<evidence type="ECO:0000313" key="7">
    <source>
        <dbReference type="Proteomes" id="UP000294576"/>
    </source>
</evidence>
<dbReference type="SMART" id="SM00796">
    <property type="entry name" value="AHS1"/>
    <property type="match status" value="1"/>
</dbReference>
<gene>
    <name evidence="6" type="ORF">EV132_107302</name>
</gene>
<evidence type="ECO:0000313" key="6">
    <source>
        <dbReference type="EMBL" id="TCU15399.1"/>
    </source>
</evidence>
<dbReference type="Pfam" id="PF02682">
    <property type="entry name" value="CT_C_D"/>
    <property type="match status" value="1"/>
</dbReference>
<sequence length="548" mass="58149">MRFLPVSLTTMLVELADLDETLALFASLRADPVQGVEDMVPAARTLMIRFRPEKLTPEELAGEIATRDLSTRIAPSGELVEIPVQYDGEDLRDVADLTGLSVEDVVRRHTESEFTVAFCGFAPGFGYLVGGDPTLQVPRRQTPRTRIPAGSVALAGAFSGVYPQASPGGWQIIGTTPEKMWDLSRDPPAILQPGYRVRFFDLKKKTAPTSRITTKTPVTQPPEVASGALTLKVLAAPMPALFQDLGRFGQTGQGVSSSGALDKSALRAANRVVGNPAGMPCLEITLGGFSFEVSGRAVMALTGAACPIGIRDAAGRTISAGTYQPISLEAGDIVTLGHPTRGMRSYLAMRGAFAVKPVLGSASTDTLAVVGPDPVTAGSVLTVNNDGLALTSVSLHESPAFDHPASGEVVTLDVILGPRSDWFTDKGIATLSDQLWQVTPQSNRVGIRLAGNVSLKRRDNSELPSEGTATGAIQVPHNGQPVLFLADHPLTGGYPVIGTVAEYHLDLAAQIPVNAQIHFRPVTAFADIQPVKARDRGRRPTKTVRKHP</sequence>
<evidence type="ECO:0000256" key="3">
    <source>
        <dbReference type="ARBA" id="ARBA00022840"/>
    </source>
</evidence>
<feature type="domain" description="Carboxyltransferase" evidence="5">
    <location>
        <begin position="252"/>
        <end position="537"/>
    </location>
</feature>
<dbReference type="RefSeq" id="WP_132563522.1">
    <property type="nucleotide sequence ID" value="NZ_SMBH01000007.1"/>
</dbReference>
<keyword evidence="3" id="KW-0067">ATP-binding</keyword>
<dbReference type="Proteomes" id="UP000294576">
    <property type="component" value="Unassembled WGS sequence"/>
</dbReference>
<feature type="domain" description="Carboxyltransferase" evidence="4">
    <location>
        <begin position="1"/>
        <end position="191"/>
    </location>
</feature>
<dbReference type="SUPFAM" id="SSF50891">
    <property type="entry name" value="Cyclophilin-like"/>
    <property type="match status" value="2"/>
</dbReference>
<name>A0A4R3Q3U8_RHISU</name>
<dbReference type="Pfam" id="PF02626">
    <property type="entry name" value="CT_A_B"/>
    <property type="match status" value="1"/>
</dbReference>
<dbReference type="InterPro" id="IPR003778">
    <property type="entry name" value="CT_A_B"/>
</dbReference>
<dbReference type="Gene3D" id="3.30.1360.40">
    <property type="match status" value="1"/>
</dbReference>
<evidence type="ECO:0000256" key="1">
    <source>
        <dbReference type="ARBA" id="ARBA00022741"/>
    </source>
</evidence>
<accession>A0A4R3Q3U8</accession>
<evidence type="ECO:0000256" key="2">
    <source>
        <dbReference type="ARBA" id="ARBA00022801"/>
    </source>
</evidence>
<keyword evidence="1" id="KW-0547">Nucleotide-binding</keyword>
<dbReference type="PANTHER" id="PTHR43309">
    <property type="entry name" value="5-OXOPROLINASE SUBUNIT C"/>
    <property type="match status" value="1"/>
</dbReference>
<dbReference type="PANTHER" id="PTHR43309:SF3">
    <property type="entry name" value="5-OXOPROLINASE SUBUNIT C"/>
    <property type="match status" value="1"/>
</dbReference>
<dbReference type="EMBL" id="SMBH01000007">
    <property type="protein sequence ID" value="TCU15399.1"/>
    <property type="molecule type" value="Genomic_DNA"/>
</dbReference>
<reference evidence="6 7" key="1">
    <citation type="submission" date="2019-03" db="EMBL/GenBank/DDBJ databases">
        <title>Genomic Encyclopedia of Type Strains, Phase IV (KMG-V): Genome sequencing to study the core and pangenomes of soil and plant-associated prokaryotes.</title>
        <authorList>
            <person name="Whitman W."/>
        </authorList>
    </citation>
    <scope>NUCLEOTIDE SEQUENCE [LARGE SCALE GENOMIC DNA]</scope>
    <source>
        <strain evidence="6 7">Hc14</strain>
    </source>
</reference>
<dbReference type="Gene3D" id="2.40.100.10">
    <property type="entry name" value="Cyclophilin-like"/>
    <property type="match status" value="2"/>
</dbReference>
<protein>
    <submittedName>
        <fullName evidence="6">KipI family sensor histidine kinase inhibitor</fullName>
    </submittedName>
</protein>
<evidence type="ECO:0000259" key="5">
    <source>
        <dbReference type="SMART" id="SM00797"/>
    </source>
</evidence>
<dbReference type="SMART" id="SM00797">
    <property type="entry name" value="AHS2"/>
    <property type="match status" value="1"/>
</dbReference>
<organism evidence="6 7">
    <name type="scientific">Rhizobium sullae</name>
    <name type="common">Rhizobium hedysari</name>
    <dbReference type="NCBI Taxonomy" id="50338"/>
    <lineage>
        <taxon>Bacteria</taxon>
        <taxon>Pseudomonadati</taxon>
        <taxon>Pseudomonadota</taxon>
        <taxon>Alphaproteobacteria</taxon>
        <taxon>Hyphomicrobiales</taxon>
        <taxon>Rhizobiaceae</taxon>
        <taxon>Rhizobium/Agrobacterium group</taxon>
        <taxon>Rhizobium</taxon>
    </lineage>
</organism>
<dbReference type="InterPro" id="IPR003833">
    <property type="entry name" value="CT_C_D"/>
</dbReference>
<dbReference type="InterPro" id="IPR052708">
    <property type="entry name" value="PxpC"/>
</dbReference>
<dbReference type="SUPFAM" id="SSF160467">
    <property type="entry name" value="PH0987 N-terminal domain-like"/>
    <property type="match status" value="1"/>
</dbReference>
<dbReference type="AlphaFoldDB" id="A0A4R3Q3U8"/>
<dbReference type="GO" id="GO:0016787">
    <property type="term" value="F:hydrolase activity"/>
    <property type="evidence" value="ECO:0007669"/>
    <property type="project" value="UniProtKB-KW"/>
</dbReference>
<comment type="caution">
    <text evidence="6">The sequence shown here is derived from an EMBL/GenBank/DDBJ whole genome shotgun (WGS) entry which is preliminary data.</text>
</comment>
<proteinExistence type="predicted"/>
<dbReference type="InterPro" id="IPR029000">
    <property type="entry name" value="Cyclophilin-like_dom_sf"/>
</dbReference>
<dbReference type="GO" id="GO:0005524">
    <property type="term" value="F:ATP binding"/>
    <property type="evidence" value="ECO:0007669"/>
    <property type="project" value="UniProtKB-KW"/>
</dbReference>
<keyword evidence="2" id="KW-0378">Hydrolase</keyword>
<dbReference type="NCBIfam" id="TIGR00724">
    <property type="entry name" value="urea_amlyse_rel"/>
    <property type="match status" value="1"/>
</dbReference>